<dbReference type="EMBL" id="JAECZO010000121">
    <property type="protein sequence ID" value="KAK7197826.1"/>
    <property type="molecule type" value="Genomic_DNA"/>
</dbReference>
<comment type="caution">
    <text evidence="2">The sequence shown here is derived from an EMBL/GenBank/DDBJ whole genome shotgun (WGS) entry which is preliminary data.</text>
</comment>
<dbReference type="Proteomes" id="UP001430356">
    <property type="component" value="Unassembled WGS sequence"/>
</dbReference>
<sequence>MMPPSLRYLVLRAVALPHILQFAPIFWAASDASTREILTRAWTRVAVAITNAIRTTRSDAAILEAGLRSLEYHVQESGHRLQARLWRLRDGYDFLWTPLTQATGIRRGDMTASGHRLTHTRGRLTQTWRASLLPVPPLRQRRSLPQYHTVSVAQLATAATRTTFLTSLTFEGKQVTKKHRNDPSEYRQFNALQLTRSSSATVELWTDGSVTPSEESGGAYVIAQDGQEVLNGSTSLGSTACSYSMERAALLTGLEALVTHLHKDATPLPTVRVVTDSLSTLQELERGPFHQEEEQMEGIWRQLAYLPAAKILFVFVFSHTEEDPPPVTGDDAPMKFNIRADVLAGAASSSLSLLPPWPTHQRASCEGRRG</sequence>
<proteinExistence type="predicted"/>
<keyword evidence="3" id="KW-1185">Reference proteome</keyword>
<dbReference type="SUPFAM" id="SSF53098">
    <property type="entry name" value="Ribonuclease H-like"/>
    <property type="match status" value="1"/>
</dbReference>
<accession>A0AAW0EWC1</accession>
<dbReference type="InterPro" id="IPR012337">
    <property type="entry name" value="RNaseH-like_sf"/>
</dbReference>
<evidence type="ECO:0000259" key="1">
    <source>
        <dbReference type="PROSITE" id="PS50879"/>
    </source>
</evidence>
<dbReference type="InterPro" id="IPR036397">
    <property type="entry name" value="RNaseH_sf"/>
</dbReference>
<dbReference type="GO" id="GO:0003676">
    <property type="term" value="F:nucleic acid binding"/>
    <property type="evidence" value="ECO:0007669"/>
    <property type="project" value="InterPro"/>
</dbReference>
<name>A0AAW0EWC1_9TRYP</name>
<gene>
    <name evidence="2" type="ORF">NESM_000735800</name>
</gene>
<dbReference type="AlphaFoldDB" id="A0AAW0EWC1"/>
<dbReference type="GO" id="GO:0004523">
    <property type="term" value="F:RNA-DNA hybrid ribonuclease activity"/>
    <property type="evidence" value="ECO:0007669"/>
    <property type="project" value="InterPro"/>
</dbReference>
<reference evidence="2 3" key="1">
    <citation type="journal article" date="2021" name="MBio">
        <title>A New Model Trypanosomatid, Novymonas esmeraldas: Genomic Perception of Its 'Candidatus Pandoraea novymonadis' Endosymbiont.</title>
        <authorList>
            <person name="Zakharova A."/>
            <person name="Saura A."/>
            <person name="Butenko A."/>
            <person name="Podesvova L."/>
            <person name="Warmusova S."/>
            <person name="Kostygov A.Y."/>
            <person name="Nenarokova A."/>
            <person name="Lukes J."/>
            <person name="Opperdoes F.R."/>
            <person name="Yurchenko V."/>
        </authorList>
    </citation>
    <scope>NUCLEOTIDE SEQUENCE [LARGE SCALE GENOMIC DNA]</scope>
    <source>
        <strain evidence="2 3">E262AT.01</strain>
    </source>
</reference>
<evidence type="ECO:0000313" key="3">
    <source>
        <dbReference type="Proteomes" id="UP001430356"/>
    </source>
</evidence>
<dbReference type="Gene3D" id="3.30.420.10">
    <property type="entry name" value="Ribonuclease H-like superfamily/Ribonuclease H"/>
    <property type="match status" value="1"/>
</dbReference>
<organism evidence="2 3">
    <name type="scientific">Novymonas esmeraldas</name>
    <dbReference type="NCBI Taxonomy" id="1808958"/>
    <lineage>
        <taxon>Eukaryota</taxon>
        <taxon>Discoba</taxon>
        <taxon>Euglenozoa</taxon>
        <taxon>Kinetoplastea</taxon>
        <taxon>Metakinetoplastina</taxon>
        <taxon>Trypanosomatida</taxon>
        <taxon>Trypanosomatidae</taxon>
        <taxon>Novymonas</taxon>
    </lineage>
</organism>
<dbReference type="InterPro" id="IPR002156">
    <property type="entry name" value="RNaseH_domain"/>
</dbReference>
<evidence type="ECO:0000313" key="2">
    <source>
        <dbReference type="EMBL" id="KAK7197826.1"/>
    </source>
</evidence>
<protein>
    <submittedName>
        <fullName evidence="2">RNase H</fullName>
    </submittedName>
</protein>
<feature type="domain" description="RNase H type-1" evidence="1">
    <location>
        <begin position="198"/>
        <end position="349"/>
    </location>
</feature>
<dbReference type="PROSITE" id="PS50879">
    <property type="entry name" value="RNASE_H_1"/>
    <property type="match status" value="1"/>
</dbReference>